<feature type="chain" id="PRO_5038395174" description="Sodefrin-like factor" evidence="1">
    <location>
        <begin position="19"/>
        <end position="248"/>
    </location>
</feature>
<reference evidence="2" key="2">
    <citation type="submission" date="2020-11" db="EMBL/GenBank/DDBJ databases">
        <authorList>
            <person name="McCartney M.A."/>
            <person name="Auch B."/>
            <person name="Kono T."/>
            <person name="Mallez S."/>
            <person name="Becker A."/>
            <person name="Gohl D.M."/>
            <person name="Silverstein K.A.T."/>
            <person name="Koren S."/>
            <person name="Bechman K.B."/>
            <person name="Herman A."/>
            <person name="Abrahante J.E."/>
            <person name="Garbe J."/>
        </authorList>
    </citation>
    <scope>NUCLEOTIDE SEQUENCE</scope>
    <source>
        <strain evidence="2">Duluth1</strain>
        <tissue evidence="2">Whole animal</tissue>
    </source>
</reference>
<reference evidence="2" key="1">
    <citation type="journal article" date="2019" name="bioRxiv">
        <title>The Genome of the Zebra Mussel, Dreissena polymorpha: A Resource for Invasive Species Research.</title>
        <authorList>
            <person name="McCartney M.A."/>
            <person name="Auch B."/>
            <person name="Kono T."/>
            <person name="Mallez S."/>
            <person name="Zhang Y."/>
            <person name="Obille A."/>
            <person name="Becker A."/>
            <person name="Abrahante J.E."/>
            <person name="Garbe J."/>
            <person name="Badalamenti J.P."/>
            <person name="Herman A."/>
            <person name="Mangelson H."/>
            <person name="Liachko I."/>
            <person name="Sullivan S."/>
            <person name="Sone E.D."/>
            <person name="Koren S."/>
            <person name="Silverstein K.A.T."/>
            <person name="Beckman K.B."/>
            <person name="Gohl D.M."/>
        </authorList>
    </citation>
    <scope>NUCLEOTIDE SEQUENCE</scope>
    <source>
        <strain evidence="2">Duluth1</strain>
        <tissue evidence="2">Whole animal</tissue>
    </source>
</reference>
<dbReference type="OrthoDB" id="6145174at2759"/>
<keyword evidence="3" id="KW-1185">Reference proteome</keyword>
<protein>
    <recommendedName>
        <fullName evidence="4">Sodefrin-like factor</fullName>
    </recommendedName>
</protein>
<organism evidence="2 3">
    <name type="scientific">Dreissena polymorpha</name>
    <name type="common">Zebra mussel</name>
    <name type="synonym">Mytilus polymorpha</name>
    <dbReference type="NCBI Taxonomy" id="45954"/>
    <lineage>
        <taxon>Eukaryota</taxon>
        <taxon>Metazoa</taxon>
        <taxon>Spiralia</taxon>
        <taxon>Lophotrochozoa</taxon>
        <taxon>Mollusca</taxon>
        <taxon>Bivalvia</taxon>
        <taxon>Autobranchia</taxon>
        <taxon>Heteroconchia</taxon>
        <taxon>Euheterodonta</taxon>
        <taxon>Imparidentia</taxon>
        <taxon>Neoheterodontei</taxon>
        <taxon>Myida</taxon>
        <taxon>Dreissenoidea</taxon>
        <taxon>Dreissenidae</taxon>
        <taxon>Dreissena</taxon>
    </lineage>
</organism>
<evidence type="ECO:0000313" key="2">
    <source>
        <dbReference type="EMBL" id="KAH3794545.1"/>
    </source>
</evidence>
<feature type="signal peptide" evidence="1">
    <location>
        <begin position="1"/>
        <end position="18"/>
    </location>
</feature>
<evidence type="ECO:0008006" key="4">
    <source>
        <dbReference type="Google" id="ProtNLM"/>
    </source>
</evidence>
<accession>A0A9D4F940</accession>
<keyword evidence="1" id="KW-0732">Signal</keyword>
<evidence type="ECO:0000256" key="1">
    <source>
        <dbReference type="SAM" id="SignalP"/>
    </source>
</evidence>
<dbReference type="Proteomes" id="UP000828390">
    <property type="component" value="Unassembled WGS sequence"/>
</dbReference>
<dbReference type="AlphaFoldDB" id="A0A9D4F940"/>
<proteinExistence type="predicted"/>
<gene>
    <name evidence="2" type="ORF">DPMN_148082</name>
</gene>
<comment type="caution">
    <text evidence="2">The sequence shown here is derived from an EMBL/GenBank/DDBJ whole genome shotgun (WGS) entry which is preliminary data.</text>
</comment>
<dbReference type="EMBL" id="JAIWYP010000007">
    <property type="protein sequence ID" value="KAH3794545.1"/>
    <property type="molecule type" value="Genomic_DNA"/>
</dbReference>
<evidence type="ECO:0000313" key="3">
    <source>
        <dbReference type="Proteomes" id="UP000828390"/>
    </source>
</evidence>
<name>A0A9D4F940_DREPO</name>
<sequence length="248" mass="27630">MLSVLFGGFLIAAWAVLAQIPAEHQLRCRLCNNALELTDCTTQVVCDNRTEDCYMDKVITETFNVVYRGGCRGRDYCSGFAAPVVGKRDEVIACTRCCYNEDDCNRKFCGIKLITPNISQCFSCGSQSSVQSAVRNPHDCLSLTTCDTDEVCYAKDVYNPGSSPSFIFGCQNKYMCRLLMREVFNHLDQCQGHFGHTPYCQSESAVCDVCCSDTGCNLGDCHSIRERLYSLYKKGLFNLDTLQISMGP</sequence>